<dbReference type="GO" id="GO:0051082">
    <property type="term" value="F:unfolded protein binding"/>
    <property type="evidence" value="ECO:0007669"/>
    <property type="project" value="TreeGrafter"/>
</dbReference>
<dbReference type="GeneID" id="17278927"/>
<sequence length="223" mass="24268">MLASRRGRAVVAARVRGLCGCPYETLGLRPGVPTADVRHKYLQLARQNHPDATHRGCPERMAQINAAYERLVDPQHQAEEAAAAERRRASTAGSAALAEAGHMKEAFAAFFACGEEAAASRTSEGVARAEAAHGLFLAACERRRARSLPSHAQIVELWSWLLRRGLVSAEACNAYFSASIRAGQAKAAMEAYRHAEAAGLEQGTHMRSYIRQVRNYKASREQG</sequence>
<dbReference type="CDD" id="cd06257">
    <property type="entry name" value="DnaJ"/>
    <property type="match status" value="1"/>
</dbReference>
<name>A0A0D3KD22_EMIH1</name>
<evidence type="ECO:0000259" key="1">
    <source>
        <dbReference type="PROSITE" id="PS50076"/>
    </source>
</evidence>
<dbReference type="SUPFAM" id="SSF46565">
    <property type="entry name" value="Chaperone J-domain"/>
    <property type="match status" value="1"/>
</dbReference>
<dbReference type="OMA" id="RARDAWF"/>
<feature type="domain" description="J" evidence="1">
    <location>
        <begin position="21"/>
        <end position="93"/>
    </location>
</feature>
<dbReference type="KEGG" id="ehx:EMIHUDRAFT_229379"/>
<accession>A0A0D3KD22</accession>
<organism evidence="2 3">
    <name type="scientific">Emiliania huxleyi (strain CCMP1516)</name>
    <dbReference type="NCBI Taxonomy" id="280463"/>
    <lineage>
        <taxon>Eukaryota</taxon>
        <taxon>Haptista</taxon>
        <taxon>Haptophyta</taxon>
        <taxon>Prymnesiophyceae</taxon>
        <taxon>Isochrysidales</taxon>
        <taxon>Noelaerhabdaceae</taxon>
        <taxon>Emiliania</taxon>
    </lineage>
</organism>
<dbReference type="SMART" id="SM00271">
    <property type="entry name" value="DnaJ"/>
    <property type="match status" value="1"/>
</dbReference>
<dbReference type="Gene3D" id="1.10.287.110">
    <property type="entry name" value="DnaJ domain"/>
    <property type="match status" value="1"/>
</dbReference>
<dbReference type="RefSeq" id="XP_005786086.1">
    <property type="nucleotide sequence ID" value="XM_005786029.1"/>
</dbReference>
<reference evidence="3" key="1">
    <citation type="journal article" date="2013" name="Nature">
        <title>Pan genome of the phytoplankton Emiliania underpins its global distribution.</title>
        <authorList>
            <person name="Read B.A."/>
            <person name="Kegel J."/>
            <person name="Klute M.J."/>
            <person name="Kuo A."/>
            <person name="Lefebvre S.C."/>
            <person name="Maumus F."/>
            <person name="Mayer C."/>
            <person name="Miller J."/>
            <person name="Monier A."/>
            <person name="Salamov A."/>
            <person name="Young J."/>
            <person name="Aguilar M."/>
            <person name="Claverie J.M."/>
            <person name="Frickenhaus S."/>
            <person name="Gonzalez K."/>
            <person name="Herman E.K."/>
            <person name="Lin Y.C."/>
            <person name="Napier J."/>
            <person name="Ogata H."/>
            <person name="Sarno A.F."/>
            <person name="Shmutz J."/>
            <person name="Schroeder D."/>
            <person name="de Vargas C."/>
            <person name="Verret F."/>
            <person name="von Dassow P."/>
            <person name="Valentin K."/>
            <person name="Van de Peer Y."/>
            <person name="Wheeler G."/>
            <person name="Dacks J.B."/>
            <person name="Delwiche C.F."/>
            <person name="Dyhrman S.T."/>
            <person name="Glockner G."/>
            <person name="John U."/>
            <person name="Richards T."/>
            <person name="Worden A.Z."/>
            <person name="Zhang X."/>
            <person name="Grigoriev I.V."/>
            <person name="Allen A.E."/>
            <person name="Bidle K."/>
            <person name="Borodovsky M."/>
            <person name="Bowler C."/>
            <person name="Brownlee C."/>
            <person name="Cock J.M."/>
            <person name="Elias M."/>
            <person name="Gladyshev V.N."/>
            <person name="Groth M."/>
            <person name="Guda C."/>
            <person name="Hadaegh A."/>
            <person name="Iglesias-Rodriguez M.D."/>
            <person name="Jenkins J."/>
            <person name="Jones B.M."/>
            <person name="Lawson T."/>
            <person name="Leese F."/>
            <person name="Lindquist E."/>
            <person name="Lobanov A."/>
            <person name="Lomsadze A."/>
            <person name="Malik S.B."/>
            <person name="Marsh M.E."/>
            <person name="Mackinder L."/>
            <person name="Mock T."/>
            <person name="Mueller-Roeber B."/>
            <person name="Pagarete A."/>
            <person name="Parker M."/>
            <person name="Probert I."/>
            <person name="Quesneville H."/>
            <person name="Raines C."/>
            <person name="Rensing S.A."/>
            <person name="Riano-Pachon D.M."/>
            <person name="Richier S."/>
            <person name="Rokitta S."/>
            <person name="Shiraiwa Y."/>
            <person name="Soanes D.M."/>
            <person name="van der Giezen M."/>
            <person name="Wahlund T.M."/>
            <person name="Williams B."/>
            <person name="Wilson W."/>
            <person name="Wolfe G."/>
            <person name="Wurch L.L."/>
        </authorList>
    </citation>
    <scope>NUCLEOTIDE SEQUENCE</scope>
</reference>
<dbReference type="InterPro" id="IPR036869">
    <property type="entry name" value="J_dom_sf"/>
</dbReference>
<reference evidence="2" key="2">
    <citation type="submission" date="2024-10" db="UniProtKB">
        <authorList>
            <consortium name="EnsemblProtists"/>
        </authorList>
    </citation>
    <scope>IDENTIFICATION</scope>
</reference>
<dbReference type="HOGENOM" id="CLU_1242099_0_0_1"/>
<dbReference type="GO" id="GO:0005737">
    <property type="term" value="C:cytoplasm"/>
    <property type="evidence" value="ECO:0007669"/>
    <property type="project" value="TreeGrafter"/>
</dbReference>
<dbReference type="InterPro" id="IPR001623">
    <property type="entry name" value="DnaJ_domain"/>
</dbReference>
<dbReference type="Proteomes" id="UP000013827">
    <property type="component" value="Unassembled WGS sequence"/>
</dbReference>
<protein>
    <recommendedName>
        <fullName evidence="1">J domain-containing protein</fullName>
    </recommendedName>
</protein>
<proteinExistence type="predicted"/>
<dbReference type="GO" id="GO:0042026">
    <property type="term" value="P:protein refolding"/>
    <property type="evidence" value="ECO:0007669"/>
    <property type="project" value="TreeGrafter"/>
</dbReference>
<dbReference type="PANTHER" id="PTHR43096:SF58">
    <property type="entry name" value="CHAPERONE DNAJ-DOMAIN SUPERFAMILY PROTEIN"/>
    <property type="match status" value="1"/>
</dbReference>
<dbReference type="EnsemblProtists" id="EOD33657">
    <property type="protein sequence ID" value="EOD33657"/>
    <property type="gene ID" value="EMIHUDRAFT_229379"/>
</dbReference>
<dbReference type="Pfam" id="PF00226">
    <property type="entry name" value="DnaJ"/>
    <property type="match status" value="1"/>
</dbReference>
<dbReference type="AlphaFoldDB" id="A0A0D3KD22"/>
<dbReference type="PROSITE" id="PS50076">
    <property type="entry name" value="DNAJ_2"/>
    <property type="match status" value="1"/>
</dbReference>
<dbReference type="PANTHER" id="PTHR43096">
    <property type="entry name" value="DNAJ HOMOLOG 1, MITOCHONDRIAL-RELATED"/>
    <property type="match status" value="1"/>
</dbReference>
<keyword evidence="3" id="KW-1185">Reference proteome</keyword>
<evidence type="ECO:0000313" key="2">
    <source>
        <dbReference type="EnsemblProtists" id="EOD33657"/>
    </source>
</evidence>
<dbReference type="STRING" id="2903.R1DFB2"/>
<dbReference type="PaxDb" id="2903-EOD33657"/>
<evidence type="ECO:0000313" key="3">
    <source>
        <dbReference type="Proteomes" id="UP000013827"/>
    </source>
</evidence>